<dbReference type="GO" id="GO:0003682">
    <property type="term" value="F:chromatin binding"/>
    <property type="evidence" value="ECO:0007669"/>
    <property type="project" value="TreeGrafter"/>
</dbReference>
<reference evidence="3" key="1">
    <citation type="journal article" date="2020" name="Stud. Mycol.">
        <title>101 Dothideomycetes genomes: a test case for predicting lifestyles and emergence of pathogens.</title>
        <authorList>
            <person name="Haridas S."/>
            <person name="Albert R."/>
            <person name="Binder M."/>
            <person name="Bloem J."/>
            <person name="Labutti K."/>
            <person name="Salamov A."/>
            <person name="Andreopoulos B."/>
            <person name="Baker S."/>
            <person name="Barry K."/>
            <person name="Bills G."/>
            <person name="Bluhm B."/>
            <person name="Cannon C."/>
            <person name="Castanera R."/>
            <person name="Culley D."/>
            <person name="Daum C."/>
            <person name="Ezra D."/>
            <person name="Gonzalez J."/>
            <person name="Henrissat B."/>
            <person name="Kuo A."/>
            <person name="Liang C."/>
            <person name="Lipzen A."/>
            <person name="Lutzoni F."/>
            <person name="Magnuson J."/>
            <person name="Mondo S."/>
            <person name="Nolan M."/>
            <person name="Ohm R."/>
            <person name="Pangilinan J."/>
            <person name="Park H.-J."/>
            <person name="Ramirez L."/>
            <person name="Alfaro M."/>
            <person name="Sun H."/>
            <person name="Tritt A."/>
            <person name="Yoshinaga Y."/>
            <person name="Zwiers L.-H."/>
            <person name="Turgeon B."/>
            <person name="Goodwin S."/>
            <person name="Spatafora J."/>
            <person name="Crous P."/>
            <person name="Grigoriev I."/>
        </authorList>
    </citation>
    <scope>NUCLEOTIDE SEQUENCE</scope>
    <source>
        <strain evidence="3">CBS 473.64</strain>
    </source>
</reference>
<evidence type="ECO:0000313" key="3">
    <source>
        <dbReference type="EMBL" id="KAF2643960.1"/>
    </source>
</evidence>
<dbReference type="Gene3D" id="3.90.660.10">
    <property type="match status" value="1"/>
</dbReference>
<dbReference type="GO" id="GO:0050660">
    <property type="term" value="F:flavin adenine dinucleotide binding"/>
    <property type="evidence" value="ECO:0007669"/>
    <property type="project" value="TreeGrafter"/>
</dbReference>
<sequence>MTRMQQDLSASPHQNGFSGTNGKDGEMLKRVVGKIPHICVIGAGVAGLRCADVLLQHGVKVTMLEARNRIGGRFCQSDALGPKVDLGPNWIHGTNNNPILDLARETNTITMSWDGRQAIYDHLGKLLPEKEGSENFEIVWEIIEQAMKYSNEETESIPVERSLYEFFEEKVQVMIPSEMEGDEQVKRKRQSVLDIAEMWGAFVGSPIQTQSLKFFWMEECIDGENLFVAETYHKVLDKIAETALKGADIKFGHKVKKIESQGTEEEPRVTVEVDGKDSMTFDEVVTTTPLGWLKRNLDMFSPALPTRTKQAITSIGYGNLDKVYITFPTAFWHESSSSEITSHVSHDQSTPNVPATTAPIHQAQSEPQHTSNATILHYPGFTHWTKPTYAPTTNPTHWAQEAVNLASLPTPTAHPTLLFYVFGPTAHHLATLLKSHPSPTSSPAALESLLPFFTPYISRLPNYDAGNPAHQPSKLLATLWTNDELAGYGSYANFQIGLERGGEDVEVMRRGVPERGVWFAGEHTAPFVALGTVTGSYWAGEGVGKRIIGAYGLVGKEGDVVGE</sequence>
<organism evidence="3 4">
    <name type="scientific">Massarina eburnea CBS 473.64</name>
    <dbReference type="NCBI Taxonomy" id="1395130"/>
    <lineage>
        <taxon>Eukaryota</taxon>
        <taxon>Fungi</taxon>
        <taxon>Dikarya</taxon>
        <taxon>Ascomycota</taxon>
        <taxon>Pezizomycotina</taxon>
        <taxon>Dothideomycetes</taxon>
        <taxon>Pleosporomycetidae</taxon>
        <taxon>Pleosporales</taxon>
        <taxon>Massarineae</taxon>
        <taxon>Massarinaceae</taxon>
        <taxon>Massarina</taxon>
    </lineage>
</organism>
<dbReference type="SUPFAM" id="SSF54373">
    <property type="entry name" value="FAD-linked reductases, C-terminal domain"/>
    <property type="match status" value="1"/>
</dbReference>
<dbReference type="SUPFAM" id="SSF51905">
    <property type="entry name" value="FAD/NAD(P)-binding domain"/>
    <property type="match status" value="1"/>
</dbReference>
<name>A0A6A6S8Q9_9PLEO</name>
<dbReference type="InterPro" id="IPR002937">
    <property type="entry name" value="Amino_oxidase"/>
</dbReference>
<dbReference type="InterPro" id="IPR050281">
    <property type="entry name" value="Flavin_monoamine_oxidase"/>
</dbReference>
<dbReference type="InterPro" id="IPR036188">
    <property type="entry name" value="FAD/NAD-bd_sf"/>
</dbReference>
<dbReference type="Pfam" id="PF01593">
    <property type="entry name" value="Amino_oxidase"/>
    <property type="match status" value="1"/>
</dbReference>
<keyword evidence="4" id="KW-1185">Reference proteome</keyword>
<gene>
    <name evidence="3" type="ORF">P280DRAFT_514937</name>
</gene>
<dbReference type="PANTHER" id="PTHR10742">
    <property type="entry name" value="FLAVIN MONOAMINE OXIDASE"/>
    <property type="match status" value="1"/>
</dbReference>
<dbReference type="GO" id="GO:0006338">
    <property type="term" value="P:chromatin remodeling"/>
    <property type="evidence" value="ECO:0007669"/>
    <property type="project" value="TreeGrafter"/>
</dbReference>
<accession>A0A6A6S8Q9</accession>
<dbReference type="OrthoDB" id="5046242at2759"/>
<dbReference type="PANTHER" id="PTHR10742:SF414">
    <property type="entry name" value="CONTAINING AMINE OXIDASE, PUTATIVE (AFU_ORTHOLOGUE AFUA_3G12150)-RELATED"/>
    <property type="match status" value="1"/>
</dbReference>
<dbReference type="Proteomes" id="UP000799753">
    <property type="component" value="Unassembled WGS sequence"/>
</dbReference>
<dbReference type="PRINTS" id="PR00419">
    <property type="entry name" value="ADXRDTASE"/>
</dbReference>
<evidence type="ECO:0000313" key="4">
    <source>
        <dbReference type="Proteomes" id="UP000799753"/>
    </source>
</evidence>
<dbReference type="AlphaFoldDB" id="A0A6A6S8Q9"/>
<feature type="domain" description="Amine oxidase" evidence="2">
    <location>
        <begin position="45"/>
        <end position="526"/>
    </location>
</feature>
<feature type="compositionally biased region" description="Polar residues" evidence="1">
    <location>
        <begin position="1"/>
        <end position="21"/>
    </location>
</feature>
<protein>
    <submittedName>
        <fullName evidence="3">Amine oxidase</fullName>
    </submittedName>
</protein>
<dbReference type="Gene3D" id="3.50.50.60">
    <property type="entry name" value="FAD/NAD(P)-binding domain"/>
    <property type="match status" value="1"/>
</dbReference>
<evidence type="ECO:0000256" key="1">
    <source>
        <dbReference type="SAM" id="MobiDB-lite"/>
    </source>
</evidence>
<proteinExistence type="predicted"/>
<dbReference type="EMBL" id="MU006779">
    <property type="protein sequence ID" value="KAF2643960.1"/>
    <property type="molecule type" value="Genomic_DNA"/>
</dbReference>
<feature type="region of interest" description="Disordered" evidence="1">
    <location>
        <begin position="1"/>
        <end position="23"/>
    </location>
</feature>
<evidence type="ECO:0000259" key="2">
    <source>
        <dbReference type="Pfam" id="PF01593"/>
    </source>
</evidence>
<dbReference type="GO" id="GO:0016491">
    <property type="term" value="F:oxidoreductase activity"/>
    <property type="evidence" value="ECO:0007669"/>
    <property type="project" value="InterPro"/>
</dbReference>